<organism evidence="1">
    <name type="scientific">viral metagenome</name>
    <dbReference type="NCBI Taxonomy" id="1070528"/>
    <lineage>
        <taxon>unclassified sequences</taxon>
        <taxon>metagenomes</taxon>
        <taxon>organismal metagenomes</taxon>
    </lineage>
</organism>
<dbReference type="EMBL" id="MN738772">
    <property type="protein sequence ID" value="QHS84126.1"/>
    <property type="molecule type" value="Genomic_DNA"/>
</dbReference>
<name>A0A6C0AX69_9ZZZZ</name>
<dbReference type="AlphaFoldDB" id="A0A6C0AX69"/>
<proteinExistence type="predicted"/>
<sequence>MHIPDEIVRNVYDFNPFNLPANKHIRNYLQAKRNYYASKIQNWYKRNKIQDKMPFLFLDEVIIYEKWYIIRLYMKFYPKDDLRDWPLHCIKRKLNIYNRPLPNEYNKLYSAFEVFEFMKNETKETIISTGF</sequence>
<evidence type="ECO:0000313" key="1">
    <source>
        <dbReference type="EMBL" id="QHS84126.1"/>
    </source>
</evidence>
<reference evidence="1" key="1">
    <citation type="journal article" date="2020" name="Nature">
        <title>Giant virus diversity and host interactions through global metagenomics.</title>
        <authorList>
            <person name="Schulz F."/>
            <person name="Roux S."/>
            <person name="Paez-Espino D."/>
            <person name="Jungbluth S."/>
            <person name="Walsh D.A."/>
            <person name="Denef V.J."/>
            <person name="McMahon K.D."/>
            <person name="Konstantinidis K.T."/>
            <person name="Eloe-Fadrosh E.A."/>
            <person name="Kyrpides N.C."/>
            <person name="Woyke T."/>
        </authorList>
    </citation>
    <scope>NUCLEOTIDE SEQUENCE</scope>
    <source>
        <strain evidence="1">GVMAG-S-ERX555965-48</strain>
    </source>
</reference>
<accession>A0A6C0AX69</accession>
<protein>
    <submittedName>
        <fullName evidence="1">Uncharacterized protein</fullName>
    </submittedName>
</protein>